<organism evidence="15 16">
    <name type="scientific">Sander lucioperca</name>
    <name type="common">Pike-perch</name>
    <name type="synonym">Perca lucioperca</name>
    <dbReference type="NCBI Taxonomy" id="283035"/>
    <lineage>
        <taxon>Eukaryota</taxon>
        <taxon>Metazoa</taxon>
        <taxon>Chordata</taxon>
        <taxon>Craniata</taxon>
        <taxon>Vertebrata</taxon>
        <taxon>Euteleostomi</taxon>
        <taxon>Actinopterygii</taxon>
        <taxon>Neopterygii</taxon>
        <taxon>Teleostei</taxon>
        <taxon>Neoteleostei</taxon>
        <taxon>Acanthomorphata</taxon>
        <taxon>Eupercaria</taxon>
        <taxon>Perciformes</taxon>
        <taxon>Percoidei</taxon>
        <taxon>Percidae</taxon>
        <taxon>Luciopercinae</taxon>
        <taxon>Sander</taxon>
    </lineage>
</organism>
<dbReference type="GO" id="GO:0005524">
    <property type="term" value="F:ATP binding"/>
    <property type="evidence" value="ECO:0007669"/>
    <property type="project" value="UniProtKB-KW"/>
</dbReference>
<accession>A0A8D0A3M4</accession>
<keyword evidence="6 11" id="KW-0067">ATP-binding</keyword>
<feature type="region of interest" description="Disordered" evidence="12">
    <location>
        <begin position="1"/>
        <end position="31"/>
    </location>
</feature>
<evidence type="ECO:0000256" key="1">
    <source>
        <dbReference type="ARBA" id="ARBA00004123"/>
    </source>
</evidence>
<keyword evidence="16" id="KW-1185">Reference proteome</keyword>
<feature type="domain" description="DEAD-box RNA helicase Q" evidence="14">
    <location>
        <begin position="39"/>
        <end position="67"/>
    </location>
</feature>
<dbReference type="PROSITE" id="PS51192">
    <property type="entry name" value="HELICASE_ATP_BIND_1"/>
    <property type="match status" value="1"/>
</dbReference>
<keyword evidence="5 11" id="KW-0347">Helicase</keyword>
<evidence type="ECO:0000259" key="13">
    <source>
        <dbReference type="PROSITE" id="PS51192"/>
    </source>
</evidence>
<dbReference type="EC" id="3.6.4.13" evidence="2"/>
<dbReference type="PROSITE" id="PS00039">
    <property type="entry name" value="DEAD_ATP_HELICASE"/>
    <property type="match status" value="1"/>
</dbReference>
<evidence type="ECO:0000256" key="6">
    <source>
        <dbReference type="ARBA" id="ARBA00022840"/>
    </source>
</evidence>
<reference evidence="15" key="1">
    <citation type="submission" date="2025-08" db="UniProtKB">
        <authorList>
            <consortium name="Ensembl"/>
        </authorList>
    </citation>
    <scope>IDENTIFICATION</scope>
</reference>
<feature type="domain" description="Helicase ATP-binding" evidence="13">
    <location>
        <begin position="70"/>
        <end position="241"/>
    </location>
</feature>
<evidence type="ECO:0000256" key="12">
    <source>
        <dbReference type="SAM" id="MobiDB-lite"/>
    </source>
</evidence>
<evidence type="ECO:0000256" key="8">
    <source>
        <dbReference type="ARBA" id="ARBA00023242"/>
    </source>
</evidence>
<sequence>MADDVVESVKPNTDETLEGLSSDCDNSHLSSGENEEAVKTFKDLGVTEVLCEACDQLGWKSPTKIQIEAVPVALQGRDVIGLAETGSGKTGAFALPILQSLLASPQRLHTLILTPTRELAFQISEQFEALGSSIGIKCAVIVGGIDMMSQSLVLAKKPHIVIATPGRLIDHMENTKGFSLRALKFLVMDEADRILNMDFETEVDKILKVIPRERRTFLFSATMTKKVQKLQRAALKDPVMCAVSTKYSTVDKLQQYYVFIPSKYKDCYLVSILNELAGNSFIIFCSTCNNAQRVALLLRNLGITAIPLHGQMILSSAKQSFIHSFIHYERNSLIAAC</sequence>
<dbReference type="GO" id="GO:0003724">
    <property type="term" value="F:RNA helicase activity"/>
    <property type="evidence" value="ECO:0007669"/>
    <property type="project" value="UniProtKB-EC"/>
</dbReference>
<evidence type="ECO:0000256" key="5">
    <source>
        <dbReference type="ARBA" id="ARBA00022806"/>
    </source>
</evidence>
<protein>
    <recommendedName>
        <fullName evidence="2">RNA helicase</fullName>
        <ecNumber evidence="2">3.6.4.13</ecNumber>
    </recommendedName>
</protein>
<dbReference type="InterPro" id="IPR011545">
    <property type="entry name" value="DEAD/DEAH_box_helicase_dom"/>
</dbReference>
<comment type="similarity">
    <text evidence="9">Belongs to the DEAD box helicase family. DDX47/RRP3 subfamily.</text>
</comment>
<dbReference type="Pfam" id="PF00270">
    <property type="entry name" value="DEAD"/>
    <property type="match status" value="1"/>
</dbReference>
<keyword evidence="8" id="KW-0539">Nucleus</keyword>
<dbReference type="GeneTree" id="ENSGT00940000155774"/>
<dbReference type="GO" id="GO:0005634">
    <property type="term" value="C:nucleus"/>
    <property type="evidence" value="ECO:0007669"/>
    <property type="project" value="UniProtKB-SubCell"/>
</dbReference>
<evidence type="ECO:0000256" key="11">
    <source>
        <dbReference type="RuleBase" id="RU000492"/>
    </source>
</evidence>
<evidence type="ECO:0000256" key="9">
    <source>
        <dbReference type="ARBA" id="ARBA00024350"/>
    </source>
</evidence>
<dbReference type="Ensembl" id="ENSSLUT00000050969.1">
    <property type="protein sequence ID" value="ENSSLUP00000049495.1"/>
    <property type="gene ID" value="ENSSLUG00000021570.1"/>
</dbReference>
<dbReference type="PROSITE" id="PS51195">
    <property type="entry name" value="Q_MOTIF"/>
    <property type="match status" value="1"/>
</dbReference>
<evidence type="ECO:0000256" key="3">
    <source>
        <dbReference type="ARBA" id="ARBA00022741"/>
    </source>
</evidence>
<dbReference type="Proteomes" id="UP000694568">
    <property type="component" value="Unplaced"/>
</dbReference>
<name>A0A8D0A3M4_SANLU</name>
<dbReference type="InterPro" id="IPR050079">
    <property type="entry name" value="DEAD_box_RNA_helicase"/>
</dbReference>
<feature type="short sequence motif" description="Q motif" evidence="10">
    <location>
        <begin position="39"/>
        <end position="67"/>
    </location>
</feature>
<dbReference type="GO" id="GO:0016787">
    <property type="term" value="F:hydrolase activity"/>
    <property type="evidence" value="ECO:0007669"/>
    <property type="project" value="UniProtKB-KW"/>
</dbReference>
<dbReference type="FunFam" id="3.40.50.300:FF:000681">
    <property type="entry name" value="probable ATP-dependent RNA helicase DDX47"/>
    <property type="match status" value="1"/>
</dbReference>
<dbReference type="GO" id="GO:0005829">
    <property type="term" value="C:cytosol"/>
    <property type="evidence" value="ECO:0007669"/>
    <property type="project" value="TreeGrafter"/>
</dbReference>
<dbReference type="AlphaFoldDB" id="A0A8D0A3M4"/>
<dbReference type="InterPro" id="IPR027417">
    <property type="entry name" value="P-loop_NTPase"/>
</dbReference>
<evidence type="ECO:0000313" key="16">
    <source>
        <dbReference type="Proteomes" id="UP000694568"/>
    </source>
</evidence>
<dbReference type="SMART" id="SM00487">
    <property type="entry name" value="DEXDc"/>
    <property type="match status" value="1"/>
</dbReference>
<dbReference type="InterPro" id="IPR014014">
    <property type="entry name" value="RNA_helicase_DEAD_Q_motif"/>
</dbReference>
<evidence type="ECO:0000313" key="15">
    <source>
        <dbReference type="Ensembl" id="ENSSLUP00000049495.1"/>
    </source>
</evidence>
<keyword evidence="4 11" id="KW-0378">Hydrolase</keyword>
<evidence type="ECO:0000256" key="2">
    <source>
        <dbReference type="ARBA" id="ARBA00012552"/>
    </source>
</evidence>
<dbReference type="Gene3D" id="3.40.50.300">
    <property type="entry name" value="P-loop containing nucleotide triphosphate hydrolases"/>
    <property type="match status" value="2"/>
</dbReference>
<reference evidence="15" key="2">
    <citation type="submission" date="2025-09" db="UniProtKB">
        <authorList>
            <consortium name="Ensembl"/>
        </authorList>
    </citation>
    <scope>IDENTIFICATION</scope>
</reference>
<evidence type="ECO:0000259" key="14">
    <source>
        <dbReference type="PROSITE" id="PS51195"/>
    </source>
</evidence>
<dbReference type="PANTHER" id="PTHR47959">
    <property type="entry name" value="ATP-DEPENDENT RNA HELICASE RHLE-RELATED"/>
    <property type="match status" value="1"/>
</dbReference>
<dbReference type="PANTHER" id="PTHR47959:SF20">
    <property type="entry name" value="RNA HELICASE"/>
    <property type="match status" value="1"/>
</dbReference>
<keyword evidence="3 11" id="KW-0547">Nucleotide-binding</keyword>
<dbReference type="InterPro" id="IPR000629">
    <property type="entry name" value="RNA-helicase_DEAD-box_CS"/>
</dbReference>
<evidence type="ECO:0000256" key="4">
    <source>
        <dbReference type="ARBA" id="ARBA00022801"/>
    </source>
</evidence>
<comment type="subcellular location">
    <subcellularLocation>
        <location evidence="1">Nucleus</location>
    </subcellularLocation>
</comment>
<dbReference type="InterPro" id="IPR014001">
    <property type="entry name" value="Helicase_ATP-bd"/>
</dbReference>
<dbReference type="GO" id="GO:0003723">
    <property type="term" value="F:RNA binding"/>
    <property type="evidence" value="ECO:0007669"/>
    <property type="project" value="UniProtKB-KW"/>
</dbReference>
<dbReference type="InterPro" id="IPR044765">
    <property type="entry name" value="DDX47/Rrp3_DEADc"/>
</dbReference>
<dbReference type="SUPFAM" id="SSF52540">
    <property type="entry name" value="P-loop containing nucleoside triphosphate hydrolases"/>
    <property type="match status" value="2"/>
</dbReference>
<evidence type="ECO:0000256" key="10">
    <source>
        <dbReference type="PROSITE-ProRule" id="PRU00552"/>
    </source>
</evidence>
<evidence type="ECO:0000256" key="7">
    <source>
        <dbReference type="ARBA" id="ARBA00022884"/>
    </source>
</evidence>
<gene>
    <name evidence="15" type="primary">ddx47</name>
</gene>
<keyword evidence="7" id="KW-0694">RNA-binding</keyword>
<proteinExistence type="inferred from homology"/>
<dbReference type="CDD" id="cd17954">
    <property type="entry name" value="DEADc_DDX47"/>
    <property type="match status" value="1"/>
</dbReference>